<evidence type="ECO:0000256" key="1">
    <source>
        <dbReference type="ARBA" id="ARBA00022679"/>
    </source>
</evidence>
<dbReference type="OrthoDB" id="9806359at2"/>
<dbReference type="GO" id="GO:0016779">
    <property type="term" value="F:nucleotidyltransferase activity"/>
    <property type="evidence" value="ECO:0007669"/>
    <property type="project" value="UniProtKB-KW"/>
</dbReference>
<dbReference type="STRING" id="32024.GCA_000788295_01834"/>
<dbReference type="InterPro" id="IPR025877">
    <property type="entry name" value="MobA-like_NTP_Trfase"/>
</dbReference>
<evidence type="ECO:0000313" key="5">
    <source>
        <dbReference type="Proteomes" id="UP000254920"/>
    </source>
</evidence>
<evidence type="ECO:0000259" key="3">
    <source>
        <dbReference type="Pfam" id="PF12804"/>
    </source>
</evidence>
<organism evidence="4 5">
    <name type="scientific">Campylobacter sputorum subsp. sputorum</name>
    <dbReference type="NCBI Taxonomy" id="32024"/>
    <lineage>
        <taxon>Bacteria</taxon>
        <taxon>Pseudomonadati</taxon>
        <taxon>Campylobacterota</taxon>
        <taxon>Epsilonproteobacteria</taxon>
        <taxon>Campylobacterales</taxon>
        <taxon>Campylobacteraceae</taxon>
        <taxon>Campylobacter</taxon>
    </lineage>
</organism>
<evidence type="ECO:0000256" key="2">
    <source>
        <dbReference type="ARBA" id="ARBA00022695"/>
    </source>
</evidence>
<keyword evidence="5" id="KW-1185">Reference proteome</keyword>
<name>A0A381DJ52_9BACT</name>
<dbReference type="RefSeq" id="WP_089183090.1">
    <property type="nucleotide sequence ID" value="NZ_CP043427.1"/>
</dbReference>
<keyword evidence="2" id="KW-0548">Nucleotidyltransferase</keyword>
<dbReference type="PANTHER" id="PTHR43584:SF5">
    <property type="entry name" value="PROTEIN LICC"/>
    <property type="match status" value="1"/>
</dbReference>
<accession>A0A381DJ52</accession>
<dbReference type="SUPFAM" id="SSF53448">
    <property type="entry name" value="Nucleotide-diphospho-sugar transferases"/>
    <property type="match status" value="1"/>
</dbReference>
<dbReference type="Pfam" id="PF12804">
    <property type="entry name" value="NTP_transf_3"/>
    <property type="match status" value="1"/>
</dbReference>
<keyword evidence="1 4" id="KW-0808">Transferase</keyword>
<feature type="domain" description="MobA-like NTP transferase" evidence="3">
    <location>
        <begin position="4"/>
        <end position="117"/>
    </location>
</feature>
<dbReference type="EMBL" id="UFVD01000001">
    <property type="protein sequence ID" value="SUX10709.1"/>
    <property type="molecule type" value="Genomic_DNA"/>
</dbReference>
<dbReference type="Gene3D" id="3.90.550.10">
    <property type="entry name" value="Spore Coat Polysaccharide Biosynthesis Protein SpsA, Chain A"/>
    <property type="match status" value="1"/>
</dbReference>
<dbReference type="Proteomes" id="UP000254920">
    <property type="component" value="Unassembled WGS sequence"/>
</dbReference>
<gene>
    <name evidence="4" type="ORF">NCTC12475_00916</name>
</gene>
<protein>
    <submittedName>
        <fullName evidence="4">Sugar-1-phosphate nucleotidyltransferase</fullName>
    </submittedName>
</protein>
<dbReference type="CDD" id="cd02523">
    <property type="entry name" value="PC_cytidylyltransferase"/>
    <property type="match status" value="1"/>
</dbReference>
<dbReference type="InterPro" id="IPR029044">
    <property type="entry name" value="Nucleotide-diphossugar_trans"/>
</dbReference>
<dbReference type="GeneID" id="93091342"/>
<dbReference type="AlphaFoldDB" id="A0A381DJ52"/>
<sequence length="237" mass="27647">MRVLLMAAGIGSRISRHLSGQPKCCVYIKNKPLIRYTFELLNKLDIKDIGIVTGYAQNYILKALDGFKFTHFKNNFYDITNSIASAYFAKDFLDENDDLILMNADVFIEKKGLEILLNSDESPLFLADSTRIKEADYKFAWQDGKLTKYGKELNEDETSGEYVGIAKISKKDICFFKQNLDKLISEQKHGYWWEDVFYRNINKKPVFIKDIKGVFWAEVDYIEDYERIQNYLKDKNG</sequence>
<dbReference type="PANTHER" id="PTHR43584">
    <property type="entry name" value="NUCLEOTIDYL TRANSFERASE"/>
    <property type="match status" value="1"/>
</dbReference>
<dbReference type="InterPro" id="IPR050065">
    <property type="entry name" value="GlmU-like"/>
</dbReference>
<evidence type="ECO:0000313" key="4">
    <source>
        <dbReference type="EMBL" id="SUX10709.1"/>
    </source>
</evidence>
<reference evidence="4 5" key="1">
    <citation type="submission" date="2018-06" db="EMBL/GenBank/DDBJ databases">
        <authorList>
            <consortium name="Pathogen Informatics"/>
            <person name="Doyle S."/>
        </authorList>
    </citation>
    <scope>NUCLEOTIDE SEQUENCE [LARGE SCALE GENOMIC DNA]</scope>
    <source>
        <strain evidence="4 5">NCTC12475</strain>
    </source>
</reference>
<proteinExistence type="predicted"/>